<name>A0ACB5SUY9_AMBMO</name>
<comment type="caution">
    <text evidence="1">The sequence shown here is derived from an EMBL/GenBank/DDBJ whole genome shotgun (WGS) entry which is preliminary data.</text>
</comment>
<gene>
    <name evidence="1" type="ORF">Amon02_000154800</name>
</gene>
<evidence type="ECO:0000313" key="1">
    <source>
        <dbReference type="EMBL" id="GME73837.1"/>
    </source>
</evidence>
<dbReference type="Proteomes" id="UP001165064">
    <property type="component" value="Unassembled WGS sequence"/>
</dbReference>
<reference evidence="1" key="1">
    <citation type="submission" date="2023-04" db="EMBL/GenBank/DDBJ databases">
        <title>Ambrosiozyma monospora NBRC 10751.</title>
        <authorList>
            <person name="Ichikawa N."/>
            <person name="Sato H."/>
            <person name="Tonouchi N."/>
        </authorList>
    </citation>
    <scope>NUCLEOTIDE SEQUENCE</scope>
    <source>
        <strain evidence="1">NBRC 10751</strain>
    </source>
</reference>
<proteinExistence type="predicted"/>
<keyword evidence="2" id="KW-1185">Reference proteome</keyword>
<sequence length="983" mass="109713">MSSDDDQLLQLMEMEGKLTKIRTQINSKLDNQKHLAVVLQAIEENLQEQNQKKTPVAYFVSFLSLLDQSCQGDEISDVNMATSALYFLDIVSPCSPKTLLKSKFSEILTRIAPALTNDELEAPLIRSSIGVLETILSAQDNSAWINSNKLKISPERGLQGLLQLSLDPRPKVRKRAQEAVNHLLSNPPAGPSPEHPAALLCGNFALESITQLLEEQQKQSHKKANSKESNSQLIHNLQLITAITNANQWSLKLITPLCDVLLEISKTSDQYLISSAFSAFEGLFKSMTTQIDNDKFVQVLDVMFDLKPALNDQHLTPSWLAVIAKAVTSYSKNIDPLSCFLKLPQIFKIVGEFFQSEVQNICISASQCLIAIIVDSVDAELLLNPPTVKPDVYEQIDATITEISEITLEFLSVKYRNSAKEVCELVANIFSVFKTRCNPDFFPHLEIVGEWRSNEQDGFELNEVSESVIAMAISSIGPEAVLGTLPLNLNKPNAVGRAWLLPILRDNVRCASLGFYIREILPMVKFFDDKAKKLGSNSVNAKIFATIVDQIWSLLPHFCDLPNDLSSSFTEQFASQLSQLLYEKVELRTTICHALKMLVESNVVYSSGEIEEPLLNQDFPVEQSKKDLEYLSTKMANNLLSVLFNVFSQTPMEQRGFVLESIDAYLKISKPEDLAATFNKVCGILRKALDDEKEEQLIKTEVPVSKSNIPKLSINMMDLIVLMAKYVPENCHNPLFAIFNETVVIQDVQIQKRSYKLLTKLMETEGGLKSALAYISNILEIFLKTSDSTLAGAKSARLSCILLVIQNLPVDYLHFIPAVLSEVIISTKNVNEKTRQTSYQTLIAMGNKMVEFDGAPIKNSLNDAEMPDGTATLKEFFTMCSAGLVGSTQHMVSAAITSLSCLFYEFHIRLDQETVTDLSSTIELFLTSRNREIIRSTLGFMKVIILALPEEMVVSNIKSILTSLVTVNHEHKGHFKSKKMIRS</sequence>
<protein>
    <submittedName>
        <fullName evidence="1">Unnamed protein product</fullName>
    </submittedName>
</protein>
<organism evidence="1 2">
    <name type="scientific">Ambrosiozyma monospora</name>
    <name type="common">Yeast</name>
    <name type="synonym">Endomycopsis monosporus</name>
    <dbReference type="NCBI Taxonomy" id="43982"/>
    <lineage>
        <taxon>Eukaryota</taxon>
        <taxon>Fungi</taxon>
        <taxon>Dikarya</taxon>
        <taxon>Ascomycota</taxon>
        <taxon>Saccharomycotina</taxon>
        <taxon>Pichiomycetes</taxon>
        <taxon>Pichiales</taxon>
        <taxon>Pichiaceae</taxon>
        <taxon>Ambrosiozyma</taxon>
    </lineage>
</organism>
<dbReference type="EMBL" id="BSXS01000770">
    <property type="protein sequence ID" value="GME73837.1"/>
    <property type="molecule type" value="Genomic_DNA"/>
</dbReference>
<evidence type="ECO:0000313" key="2">
    <source>
        <dbReference type="Proteomes" id="UP001165064"/>
    </source>
</evidence>
<accession>A0ACB5SUY9</accession>